<dbReference type="Proteomes" id="UP000070533">
    <property type="component" value="Unassembled WGS sequence"/>
</dbReference>
<dbReference type="OrthoDB" id="1082652at2"/>
<gene>
    <name evidence="2" type="ORF">HMPREF3226_01355</name>
</gene>
<evidence type="ECO:0000256" key="1">
    <source>
        <dbReference type="SAM" id="Phobius"/>
    </source>
</evidence>
<protein>
    <submittedName>
        <fullName evidence="2">Uncharacterized protein</fullName>
    </submittedName>
</protein>
<accession>A0A133Q9H7</accession>
<dbReference type="RefSeq" id="WP_060940668.1">
    <property type="nucleotide sequence ID" value="NZ_CALGLL010000257.1"/>
</dbReference>
<evidence type="ECO:0000313" key="2">
    <source>
        <dbReference type="EMBL" id="KXA39519.1"/>
    </source>
</evidence>
<feature type="transmembrane region" description="Helical" evidence="1">
    <location>
        <begin position="64"/>
        <end position="89"/>
    </location>
</feature>
<reference evidence="3" key="1">
    <citation type="submission" date="2016-01" db="EMBL/GenBank/DDBJ databases">
        <authorList>
            <person name="Mitreva M."/>
            <person name="Pepin K.H."/>
            <person name="Mihindukulasuriya K.A."/>
            <person name="Fulton R."/>
            <person name="Fronick C."/>
            <person name="O'Laughlin M."/>
            <person name="Miner T."/>
            <person name="Herter B."/>
            <person name="Rosa B.A."/>
            <person name="Cordes M."/>
            <person name="Tomlinson C."/>
            <person name="Wollam A."/>
            <person name="Palsikar V.B."/>
            <person name="Mardis E.R."/>
            <person name="Wilson R.K."/>
        </authorList>
    </citation>
    <scope>NUCLEOTIDE SEQUENCE [LARGE SCALE GENOMIC DNA]</scope>
    <source>
        <strain evidence="3">MJR7716</strain>
    </source>
</reference>
<name>A0A133Q9H7_9BACT</name>
<keyword evidence="1" id="KW-0812">Transmembrane</keyword>
<keyword evidence="1" id="KW-1133">Transmembrane helix</keyword>
<evidence type="ECO:0000313" key="3">
    <source>
        <dbReference type="Proteomes" id="UP000070533"/>
    </source>
</evidence>
<keyword evidence="1" id="KW-0472">Membrane</keyword>
<keyword evidence="3" id="KW-1185">Reference proteome</keyword>
<dbReference type="PATRIC" id="fig|28128.5.peg.1378"/>
<sequence length="99" mass="11190">MKKEMTLLATDNRMRAEASNWASGIKLVSNWTKAPAEWLRRYYSTVLEKEVSYRQASSITQAQLAFVLALFTSTDAMLAKAIFAAWFAVSVYRCKKTGV</sequence>
<proteinExistence type="predicted"/>
<comment type="caution">
    <text evidence="2">The sequence shown here is derived from an EMBL/GenBank/DDBJ whole genome shotgun (WGS) entry which is preliminary data.</text>
</comment>
<dbReference type="STRING" id="28128.HMPREF3226_01355"/>
<dbReference type="AlphaFoldDB" id="A0A133Q9H7"/>
<organism evidence="2 3">
    <name type="scientific">Prevotella corporis</name>
    <dbReference type="NCBI Taxonomy" id="28128"/>
    <lineage>
        <taxon>Bacteria</taxon>
        <taxon>Pseudomonadati</taxon>
        <taxon>Bacteroidota</taxon>
        <taxon>Bacteroidia</taxon>
        <taxon>Bacteroidales</taxon>
        <taxon>Prevotellaceae</taxon>
        <taxon>Prevotella</taxon>
    </lineage>
</organism>
<dbReference type="EMBL" id="LRQG01000092">
    <property type="protein sequence ID" value="KXA39519.1"/>
    <property type="molecule type" value="Genomic_DNA"/>
</dbReference>